<gene>
    <name evidence="2" type="ORF">K4H94_07415</name>
</gene>
<accession>A0ABD4RHY7</accession>
<name>A0ABD4RHY7_9CLOT</name>
<organism evidence="2 3">
    <name type="scientific">Clostridium chauvoei</name>
    <dbReference type="NCBI Taxonomy" id="46867"/>
    <lineage>
        <taxon>Bacteria</taxon>
        <taxon>Bacillati</taxon>
        <taxon>Bacillota</taxon>
        <taxon>Clostridia</taxon>
        <taxon>Eubacteriales</taxon>
        <taxon>Clostridiaceae</taxon>
        <taxon>Clostridium</taxon>
    </lineage>
</organism>
<dbReference type="KEGG" id="cchv:BTM20_09100"/>
<reference evidence="2 3" key="1">
    <citation type="submission" date="2021-08" db="EMBL/GenBank/DDBJ databases">
        <title>Genome sequence analysis of Clostridium chauvoei strains of European origin and evaluation of typing options for outbreak investigations.</title>
        <authorList>
            <person name="Abdel-Glil M."/>
            <person name="Thomas P."/>
            <person name="Seyboldt C."/>
        </authorList>
    </citation>
    <scope>NUCLEOTIDE SEQUENCE [LARGE SCALE GENOMIC DNA]</scope>
    <source>
        <strain evidence="2 3">S0260-09</strain>
    </source>
</reference>
<proteinExistence type="predicted"/>
<feature type="signal peptide" evidence="1">
    <location>
        <begin position="1"/>
        <end position="23"/>
    </location>
</feature>
<evidence type="ECO:0000256" key="1">
    <source>
        <dbReference type="SAM" id="SignalP"/>
    </source>
</evidence>
<dbReference type="Proteomes" id="UP000775179">
    <property type="component" value="Unassembled WGS sequence"/>
</dbReference>
<keyword evidence="1" id="KW-0732">Signal</keyword>
<dbReference type="GeneID" id="66302030"/>
<evidence type="ECO:0000313" key="3">
    <source>
        <dbReference type="Proteomes" id="UP000775179"/>
    </source>
</evidence>
<sequence length="120" mass="13707">MKIRKFLIIFFLSVLCLSKPTFAEEIKAQTLNSVEYKIPISNVYKEGIYRFDITCTHCTANVRLLSNDKPAVILIINEDHTERLFQKCSDSSITLNVGKLTNKDTVVIVGEGEFFINFIK</sequence>
<protein>
    <recommendedName>
        <fullName evidence="4">Lipoprotein</fullName>
    </recommendedName>
</protein>
<evidence type="ECO:0008006" key="4">
    <source>
        <dbReference type="Google" id="ProtNLM"/>
    </source>
</evidence>
<comment type="caution">
    <text evidence="2">The sequence shown here is derived from an EMBL/GenBank/DDBJ whole genome shotgun (WGS) entry which is preliminary data.</text>
</comment>
<evidence type="ECO:0000313" key="2">
    <source>
        <dbReference type="EMBL" id="MBX7290870.1"/>
    </source>
</evidence>
<feature type="chain" id="PRO_5044758665" description="Lipoprotein" evidence="1">
    <location>
        <begin position="24"/>
        <end position="120"/>
    </location>
</feature>
<dbReference type="EMBL" id="JAIFTX010000013">
    <property type="protein sequence ID" value="MBX7290870.1"/>
    <property type="molecule type" value="Genomic_DNA"/>
</dbReference>
<dbReference type="AlphaFoldDB" id="A0ABD4RHY7"/>
<dbReference type="RefSeq" id="WP_021876020.1">
    <property type="nucleotide sequence ID" value="NZ_CP018624.1"/>
</dbReference>